<reference evidence="1 2" key="1">
    <citation type="submission" date="2018-02" db="EMBL/GenBank/DDBJ databases">
        <title>Genomic Encyclopedia of Archaeal and Bacterial Type Strains, Phase II (KMG-II): from individual species to whole genera.</title>
        <authorList>
            <person name="Goeker M."/>
        </authorList>
    </citation>
    <scope>NUCLEOTIDE SEQUENCE [LARGE SCALE GENOMIC DNA]</scope>
    <source>
        <strain evidence="1 2">YU 961-1</strain>
    </source>
</reference>
<dbReference type="AlphaFoldDB" id="A0A2S6GI14"/>
<comment type="caution">
    <text evidence="1">The sequence shown here is derived from an EMBL/GenBank/DDBJ whole genome shotgun (WGS) entry which is preliminary data.</text>
</comment>
<accession>A0A2S6GI14</accession>
<proteinExistence type="predicted"/>
<evidence type="ECO:0000313" key="2">
    <source>
        <dbReference type="Proteomes" id="UP000239203"/>
    </source>
</evidence>
<sequence>MWHIESFTSTAMVDQVPVKAMSPADFARVVGLDERTCHDGNMLEITEPMKAALGERLNFRFDPELDYFAHNLADFDGQVLHGMANFADELLPFQEEHGNRLVFGVADTDVEDHELALLLTSHSRYPRPPHGFEFTETSREEVLRVLPEDADLIARTSSVFTATEDYVLLIDRGSATVTLIKGKGDVTPAPAG</sequence>
<dbReference type="RefSeq" id="WP_146108246.1">
    <property type="nucleotide sequence ID" value="NZ_CP154825.1"/>
</dbReference>
<organism evidence="1 2">
    <name type="scientific">Actinokineospora auranticolor</name>
    <dbReference type="NCBI Taxonomy" id="155976"/>
    <lineage>
        <taxon>Bacteria</taxon>
        <taxon>Bacillati</taxon>
        <taxon>Actinomycetota</taxon>
        <taxon>Actinomycetes</taxon>
        <taxon>Pseudonocardiales</taxon>
        <taxon>Pseudonocardiaceae</taxon>
        <taxon>Actinokineospora</taxon>
    </lineage>
</organism>
<evidence type="ECO:0000313" key="1">
    <source>
        <dbReference type="EMBL" id="PPK64801.1"/>
    </source>
</evidence>
<dbReference type="Proteomes" id="UP000239203">
    <property type="component" value="Unassembled WGS sequence"/>
</dbReference>
<dbReference type="EMBL" id="PTIX01000017">
    <property type="protein sequence ID" value="PPK64801.1"/>
    <property type="molecule type" value="Genomic_DNA"/>
</dbReference>
<keyword evidence="2" id="KW-1185">Reference proteome</keyword>
<protein>
    <submittedName>
        <fullName evidence="1">Uncharacterized protein</fullName>
    </submittedName>
</protein>
<gene>
    <name evidence="1" type="ORF">CLV40_11740</name>
</gene>
<dbReference type="OrthoDB" id="3710169at2"/>
<name>A0A2S6GI14_9PSEU</name>